<feature type="compositionally biased region" description="Basic and acidic residues" evidence="1">
    <location>
        <begin position="132"/>
        <end position="152"/>
    </location>
</feature>
<feature type="region of interest" description="Disordered" evidence="1">
    <location>
        <begin position="205"/>
        <end position="239"/>
    </location>
</feature>
<evidence type="ECO:0000256" key="1">
    <source>
        <dbReference type="SAM" id="MobiDB-lite"/>
    </source>
</evidence>
<protein>
    <submittedName>
        <fullName evidence="2">Uncharacterized protein</fullName>
    </submittedName>
</protein>
<dbReference type="InParanoid" id="A0A165TUE6"/>
<gene>
    <name evidence="2" type="ORF">NEOLEDRAFT_1176974</name>
</gene>
<keyword evidence="3" id="KW-1185">Reference proteome</keyword>
<feature type="compositionally biased region" description="Polar residues" evidence="1">
    <location>
        <begin position="216"/>
        <end position="228"/>
    </location>
</feature>
<proteinExistence type="predicted"/>
<evidence type="ECO:0000313" key="3">
    <source>
        <dbReference type="Proteomes" id="UP000076761"/>
    </source>
</evidence>
<sequence length="317" mass="35425">MVLENVQVQSAWGETPNNGVIGLRRPCIDSVVEAYTASPAPWSCSLAKALNIDHDALGKLRASVREFARGYLDFDVAVKDQTPGRWEGFIHDATVKFPIFAKFPQSWPLRDYMARYLRHHVRNLAQKHERRHPVEDTKGHSIQNRDENRISEGRNAADQSCDTSKPRTPCSPNGTNAVGRRKNRHIPAKTNHAYVEIVSTRRKPLVDIPGQRLPHHSSTGSFSMTPGTSAAAPPQPRDSPDAVRDFLAGLTPNMEHLLPYMKKIGIRSSECLKGMSTWPAKDCEAFMQEKLVDSGKADSFQIMSILIALKKLARDEI</sequence>
<evidence type="ECO:0000313" key="2">
    <source>
        <dbReference type="EMBL" id="KZT27193.1"/>
    </source>
</evidence>
<dbReference type="EMBL" id="KV425563">
    <property type="protein sequence ID" value="KZT27193.1"/>
    <property type="molecule type" value="Genomic_DNA"/>
</dbReference>
<name>A0A165TUE6_9AGAM</name>
<feature type="region of interest" description="Disordered" evidence="1">
    <location>
        <begin position="127"/>
        <end position="190"/>
    </location>
</feature>
<accession>A0A165TUE6</accession>
<reference evidence="2 3" key="1">
    <citation type="journal article" date="2016" name="Mol. Biol. Evol.">
        <title>Comparative Genomics of Early-Diverging Mushroom-Forming Fungi Provides Insights into the Origins of Lignocellulose Decay Capabilities.</title>
        <authorList>
            <person name="Nagy L.G."/>
            <person name="Riley R."/>
            <person name="Tritt A."/>
            <person name="Adam C."/>
            <person name="Daum C."/>
            <person name="Floudas D."/>
            <person name="Sun H."/>
            <person name="Yadav J.S."/>
            <person name="Pangilinan J."/>
            <person name="Larsson K.H."/>
            <person name="Matsuura K."/>
            <person name="Barry K."/>
            <person name="Labutti K."/>
            <person name="Kuo R."/>
            <person name="Ohm R.A."/>
            <person name="Bhattacharya S.S."/>
            <person name="Shirouzu T."/>
            <person name="Yoshinaga Y."/>
            <person name="Martin F.M."/>
            <person name="Grigoriev I.V."/>
            <person name="Hibbett D.S."/>
        </authorList>
    </citation>
    <scope>NUCLEOTIDE SEQUENCE [LARGE SCALE GENOMIC DNA]</scope>
    <source>
        <strain evidence="2 3">HHB14362 ss-1</strain>
    </source>
</reference>
<dbReference type="Proteomes" id="UP000076761">
    <property type="component" value="Unassembled WGS sequence"/>
</dbReference>
<dbReference type="AlphaFoldDB" id="A0A165TUE6"/>
<organism evidence="2 3">
    <name type="scientific">Neolentinus lepideus HHB14362 ss-1</name>
    <dbReference type="NCBI Taxonomy" id="1314782"/>
    <lineage>
        <taxon>Eukaryota</taxon>
        <taxon>Fungi</taxon>
        <taxon>Dikarya</taxon>
        <taxon>Basidiomycota</taxon>
        <taxon>Agaricomycotina</taxon>
        <taxon>Agaricomycetes</taxon>
        <taxon>Gloeophyllales</taxon>
        <taxon>Gloeophyllaceae</taxon>
        <taxon>Neolentinus</taxon>
    </lineage>
</organism>